<dbReference type="GO" id="GO:0005634">
    <property type="term" value="C:nucleus"/>
    <property type="evidence" value="ECO:0007669"/>
    <property type="project" value="UniProtKB-SubCell"/>
</dbReference>
<dbReference type="InterPro" id="IPR011989">
    <property type="entry name" value="ARM-like"/>
</dbReference>
<comment type="subcellular location">
    <subcellularLocation>
        <location evidence="2">Cytoplasm</location>
    </subcellularLocation>
    <subcellularLocation>
        <location evidence="1">Nucleus</location>
    </subcellularLocation>
</comment>
<dbReference type="SUPFAM" id="SSF48371">
    <property type="entry name" value="ARM repeat"/>
    <property type="match status" value="2"/>
</dbReference>
<evidence type="ECO:0000313" key="7">
    <source>
        <dbReference type="EMBL" id="KAI1857999.1"/>
    </source>
</evidence>
<dbReference type="EMBL" id="JAFIMR010000038">
    <property type="protein sequence ID" value="KAI1857999.1"/>
    <property type="molecule type" value="Genomic_DNA"/>
</dbReference>
<dbReference type="PANTHER" id="PTHR15651">
    <property type="entry name" value="ARMADILLO REPEAT-CONTAINING PROTEIN 8"/>
    <property type="match status" value="1"/>
</dbReference>
<dbReference type="AlphaFoldDB" id="A0A9Q0AI00"/>
<dbReference type="PANTHER" id="PTHR15651:SF7">
    <property type="entry name" value="ARMADILLO REPEAT-CONTAINING PROTEIN 8"/>
    <property type="match status" value="1"/>
</dbReference>
<organism evidence="7 8">
    <name type="scientific">Neoarthrinium moseri</name>
    <dbReference type="NCBI Taxonomy" id="1658444"/>
    <lineage>
        <taxon>Eukaryota</taxon>
        <taxon>Fungi</taxon>
        <taxon>Dikarya</taxon>
        <taxon>Ascomycota</taxon>
        <taxon>Pezizomycotina</taxon>
        <taxon>Sordariomycetes</taxon>
        <taxon>Xylariomycetidae</taxon>
        <taxon>Amphisphaeriales</taxon>
        <taxon>Apiosporaceae</taxon>
        <taxon>Neoarthrinium</taxon>
    </lineage>
</organism>
<dbReference type="SMART" id="SM00185">
    <property type="entry name" value="ARM"/>
    <property type="match status" value="6"/>
</dbReference>
<keyword evidence="5" id="KW-0539">Nucleus</keyword>
<dbReference type="InterPro" id="IPR000225">
    <property type="entry name" value="Armadillo"/>
</dbReference>
<evidence type="ECO:0000256" key="3">
    <source>
        <dbReference type="ARBA" id="ARBA00022490"/>
    </source>
</evidence>
<name>A0A9Q0AI00_9PEZI</name>
<dbReference type="InterPro" id="IPR016024">
    <property type="entry name" value="ARM-type_fold"/>
</dbReference>
<protein>
    <recommendedName>
        <fullName evidence="9">Armadillo repeat-containing protein 8</fullName>
    </recommendedName>
</protein>
<dbReference type="GO" id="GO:0043161">
    <property type="term" value="P:proteasome-mediated ubiquitin-dependent protein catabolic process"/>
    <property type="evidence" value="ECO:0007669"/>
    <property type="project" value="TreeGrafter"/>
</dbReference>
<proteinExistence type="predicted"/>
<gene>
    <name evidence="7" type="ORF">JX265_011029</name>
</gene>
<reference evidence="7" key="1">
    <citation type="submission" date="2021-03" db="EMBL/GenBank/DDBJ databases">
        <title>Revisited historic fungal species revealed as producer of novel bioactive compounds through whole genome sequencing and comparative genomics.</title>
        <authorList>
            <person name="Vignolle G.A."/>
            <person name="Hochenegger N."/>
            <person name="Mach R.L."/>
            <person name="Mach-Aigner A.R."/>
            <person name="Javad Rahimi M."/>
            <person name="Salim K.A."/>
            <person name="Chan C.M."/>
            <person name="Lim L.B.L."/>
            <person name="Cai F."/>
            <person name="Druzhinina I.S."/>
            <person name="U'Ren J.M."/>
            <person name="Derntl C."/>
        </authorList>
    </citation>
    <scope>NUCLEOTIDE SEQUENCE</scope>
    <source>
        <strain evidence="7">TUCIM 5799</strain>
    </source>
</reference>
<sequence length="970" mass="105938">MAVDVIAQLSSSRSADDRLEGLRILKNDIVGHIQKKEQWVQVGVLPPLVALLDRDDEDQTTKLHTLQLLASFASAGPQFLPPIHSSGALPAILNCLQDRRPQIVLGALRILRDIADACASAPASSAINSTSLAQLLFADGHIESLAAILAQPTPTRDVAAQVTIVARLISTLCREEKHQYALVNYGVIDGLATRLASFAVAEGQVVPRAEVIARSEGLSDFLPAPAKSGIRLSDILGAISAVITDSAFRSCRLLYSPSILAVFPNTDTEWGISSARVESLQLAGLRPTKQKEYEPMDLLLPYMPSQLRGQPSNPAFPPLGTSGRSTSRFNPELSGWTGSANEATGAAGEDEEAESPLIPWLISLVRNRDDSEALLAASVLTSLYKCGFAYKSRETTLGLLIIPKLLQLLDNADMSNQDATSTLGWEIVEQTPAVVARLITDSESLQKAASDSNAIKTLCKLLKNTYDTPLPSTPPHTWSPEGDLQPPPFTSPESRLGEPGQHPLLAHRIRVRESTLKALGALATFKEDYRKAIVDQDTIGYIVQSLHMLPGAPKESKVNGDDKSDSHSEQFGMNPTTVIIAACYAVRMLSRSVSILRTALVDNGAAIPLYSLLRHPNLDVQVAATAAICNLVTDFSPMRETLTRVDIVKVLCEHARQSSPALRLNALWALKHLVHSASIELKKNCLEELQSGRLVWLICDDTEDEALFSATSRGEKQGILGNIEDFDEEMDMDDQVRSSQSKSQSIPVQTDSRIIHAANERLAALREAELNPVRKARQDDLAIQEQGLGFIRNLIGSSHAAGNADSISDTAEMIDFLFNTLGQDRFFSILASKMKSKMLRPLSGRRNSTNNAPRVLYPQAKIIEAVVYILVHMAASIPRHRQLVIAQTELLKLLAGLFNSQDREVRVALCHLLNNLTWQDDANDAPACSQRAIELKKLGFLTKLESLGHDDELDVRERAKSALWQMKHGY</sequence>
<feature type="region of interest" description="Disordered" evidence="6">
    <location>
        <begin position="470"/>
        <end position="500"/>
    </location>
</feature>
<feature type="region of interest" description="Disordered" evidence="6">
    <location>
        <begin position="310"/>
        <end position="350"/>
    </location>
</feature>
<comment type="caution">
    <text evidence="7">The sequence shown here is derived from an EMBL/GenBank/DDBJ whole genome shotgun (WGS) entry which is preliminary data.</text>
</comment>
<dbReference type="GO" id="GO:0034657">
    <property type="term" value="C:GID complex"/>
    <property type="evidence" value="ECO:0007669"/>
    <property type="project" value="TreeGrafter"/>
</dbReference>
<evidence type="ECO:0008006" key="9">
    <source>
        <dbReference type="Google" id="ProtNLM"/>
    </source>
</evidence>
<evidence type="ECO:0000256" key="6">
    <source>
        <dbReference type="SAM" id="MobiDB-lite"/>
    </source>
</evidence>
<evidence type="ECO:0000256" key="2">
    <source>
        <dbReference type="ARBA" id="ARBA00004496"/>
    </source>
</evidence>
<keyword evidence="8" id="KW-1185">Reference proteome</keyword>
<evidence type="ECO:0000256" key="4">
    <source>
        <dbReference type="ARBA" id="ARBA00022737"/>
    </source>
</evidence>
<keyword evidence="3" id="KW-0963">Cytoplasm</keyword>
<dbReference type="Pfam" id="PF00514">
    <property type="entry name" value="Arm"/>
    <property type="match status" value="1"/>
</dbReference>
<dbReference type="InterPro" id="IPR038739">
    <property type="entry name" value="ARMC8/Vid28"/>
</dbReference>
<dbReference type="Gene3D" id="1.25.10.10">
    <property type="entry name" value="Leucine-rich Repeat Variant"/>
    <property type="match status" value="4"/>
</dbReference>
<evidence type="ECO:0000256" key="1">
    <source>
        <dbReference type="ARBA" id="ARBA00004123"/>
    </source>
</evidence>
<evidence type="ECO:0000313" key="8">
    <source>
        <dbReference type="Proteomes" id="UP000829685"/>
    </source>
</evidence>
<dbReference type="GO" id="GO:0005737">
    <property type="term" value="C:cytoplasm"/>
    <property type="evidence" value="ECO:0007669"/>
    <property type="project" value="UniProtKB-SubCell"/>
</dbReference>
<accession>A0A9Q0AI00</accession>
<dbReference type="Proteomes" id="UP000829685">
    <property type="component" value="Unassembled WGS sequence"/>
</dbReference>
<evidence type="ECO:0000256" key="5">
    <source>
        <dbReference type="ARBA" id="ARBA00023242"/>
    </source>
</evidence>
<keyword evidence="4" id="KW-0677">Repeat</keyword>